<protein>
    <submittedName>
        <fullName evidence="9">Beta-galactosidase GalA</fullName>
    </submittedName>
</protein>
<dbReference type="Pfam" id="PF02836">
    <property type="entry name" value="Glyco_hydro_2_C"/>
    <property type="match status" value="2"/>
</dbReference>
<dbReference type="InterPro" id="IPR048230">
    <property type="entry name" value="GalA-like"/>
</dbReference>
<evidence type="ECO:0000256" key="3">
    <source>
        <dbReference type="ARBA" id="ARBA00023295"/>
    </source>
</evidence>
<evidence type="ECO:0000313" key="9">
    <source>
        <dbReference type="EMBL" id="MFD2114341.1"/>
    </source>
</evidence>
<evidence type="ECO:0000313" key="10">
    <source>
        <dbReference type="Proteomes" id="UP001597362"/>
    </source>
</evidence>
<dbReference type="EMBL" id="JBHUHO010000003">
    <property type="protein sequence ID" value="MFD2114341.1"/>
    <property type="molecule type" value="Genomic_DNA"/>
</dbReference>
<dbReference type="InterPro" id="IPR017853">
    <property type="entry name" value="GH"/>
</dbReference>
<dbReference type="Gene3D" id="2.60.40.10">
    <property type="entry name" value="Immunoglobulins"/>
    <property type="match status" value="3"/>
</dbReference>
<dbReference type="Proteomes" id="UP001597362">
    <property type="component" value="Unassembled WGS sequence"/>
</dbReference>
<evidence type="ECO:0000259" key="4">
    <source>
        <dbReference type="Pfam" id="PF00703"/>
    </source>
</evidence>
<sequence>MKELEQVRQKQLFNANWDFYKGDISIPYSVKAGMTGGITDNMATAEGEWLHIAFNDKGMGHTNLQWRSLSLPHDWCVEQQYVNDNSIGARPGSHGFLPTGIGFYRKQFTIDKSGEGKKWTVNFDGVTGVSTVWVSGHQLGEHRGGYIGFSYDLTDILRYGDEGKNVILIKVDATDYEGWWYEGCGIYRNVWLEQTDKLHVAEHGTYITTPVITATQAEIHIETRLKNEYTVDKQVNMVTELYDAVGQLLSTDAVDVTVDWYKEVVVAQVMTVDQPELWSPDTPVLYTAITTLYIDEICVDQYETTFGIRSIHFDPNEGFFLNDQHLPIKGTCNHQDFAGVGVALPVSLIEYKIKLLKEMGCNAYRSAHHPPTPELLEICDRLGMLVMDENRKLDSSPNGLWQLERLIYRDRNHPSVIIWSMENEEILEGTVMGARILKTLVDTTKRLDPTRPTLAAMNHGWNEGGYADVADIVGYNYGQREDQDVRDHETYPNRIIIGSESASFTVTRGIYEDDQEKGYCSMYGTDIPSWSCSVEKAWGDVVRHPFLTGVFMWTGFDYRGEPTPHLWPCVNSHFGLMDTCGFPKDVYYYMQAAWTDEPVVHLFPHWNLPDKVGKEIEVRIFANTETVELVLNGRSLGERVVDRNDHLAWKVTYEPGELKAIGKTNGQVIKEYSVVTTGAAHQIALYPNREAMVADHSDTIPVRVAILDEHGHVIPTADNEVQFSVAGSGHLLGVGNGDPSSHESDKASYRRAFNGWCLALIQAGDAAGSVTLTATAPGLKPAEVVLQVEKNNEQTLAK</sequence>
<dbReference type="SUPFAM" id="SSF49303">
    <property type="entry name" value="beta-Galactosidase/glucuronidase domain"/>
    <property type="match status" value="1"/>
</dbReference>
<dbReference type="InterPro" id="IPR013783">
    <property type="entry name" value="Ig-like_fold"/>
</dbReference>
<feature type="domain" description="Glycoside hydrolase family 2 immunoglobulin-like beta-sandwich" evidence="4">
    <location>
        <begin position="205"/>
        <end position="309"/>
    </location>
</feature>
<evidence type="ECO:0000259" key="5">
    <source>
        <dbReference type="Pfam" id="PF02836"/>
    </source>
</evidence>
<dbReference type="InterPro" id="IPR006103">
    <property type="entry name" value="Glyco_hydro_2_cat"/>
</dbReference>
<feature type="domain" description="Glycoside hydrolase family 2" evidence="8">
    <location>
        <begin position="683"/>
        <end position="784"/>
    </location>
</feature>
<accession>A0ABW4YFE6</accession>
<dbReference type="InterPro" id="IPR032311">
    <property type="entry name" value="DUF4982"/>
</dbReference>
<dbReference type="InterPro" id="IPR006104">
    <property type="entry name" value="Glyco_hydro_2_N"/>
</dbReference>
<dbReference type="NCBIfam" id="NF041462">
    <property type="entry name" value="GalA"/>
    <property type="match status" value="1"/>
</dbReference>
<dbReference type="InterPro" id="IPR006102">
    <property type="entry name" value="Ig-like_GH2"/>
</dbReference>
<dbReference type="Pfam" id="PF16355">
    <property type="entry name" value="DUF4982"/>
    <property type="match status" value="1"/>
</dbReference>
<evidence type="ECO:0000259" key="8">
    <source>
        <dbReference type="Pfam" id="PF18565"/>
    </source>
</evidence>
<dbReference type="Gene3D" id="2.60.120.260">
    <property type="entry name" value="Galactose-binding domain-like"/>
    <property type="match status" value="1"/>
</dbReference>
<organism evidence="9 10">
    <name type="scientific">Paenibacillus yanchengensis</name>
    <dbReference type="NCBI Taxonomy" id="2035833"/>
    <lineage>
        <taxon>Bacteria</taxon>
        <taxon>Bacillati</taxon>
        <taxon>Bacillota</taxon>
        <taxon>Bacilli</taxon>
        <taxon>Bacillales</taxon>
        <taxon>Paenibacillaceae</taxon>
        <taxon>Paenibacillus</taxon>
    </lineage>
</organism>
<comment type="caution">
    <text evidence="9">The sequence shown here is derived from an EMBL/GenBank/DDBJ whole genome shotgun (WGS) entry which is preliminary data.</text>
</comment>
<dbReference type="Gene3D" id="3.20.20.80">
    <property type="entry name" value="Glycosidases"/>
    <property type="match status" value="1"/>
</dbReference>
<dbReference type="InterPro" id="IPR006101">
    <property type="entry name" value="Glyco_hydro_2"/>
</dbReference>
<keyword evidence="2" id="KW-0378">Hydrolase</keyword>
<feature type="domain" description="Glycoside hydrolase family 2 catalytic" evidence="5">
    <location>
        <begin position="402"/>
        <end position="454"/>
    </location>
</feature>
<dbReference type="SUPFAM" id="SSF49785">
    <property type="entry name" value="Galactose-binding domain-like"/>
    <property type="match status" value="1"/>
</dbReference>
<reference evidence="10" key="1">
    <citation type="journal article" date="2019" name="Int. J. Syst. Evol. Microbiol.">
        <title>The Global Catalogue of Microorganisms (GCM) 10K type strain sequencing project: providing services to taxonomists for standard genome sequencing and annotation.</title>
        <authorList>
            <consortium name="The Broad Institute Genomics Platform"/>
            <consortium name="The Broad Institute Genome Sequencing Center for Infectious Disease"/>
            <person name="Wu L."/>
            <person name="Ma J."/>
        </authorList>
    </citation>
    <scope>NUCLEOTIDE SEQUENCE [LARGE SCALE GENOMIC DNA]</scope>
    <source>
        <strain evidence="10">GH52</strain>
    </source>
</reference>
<dbReference type="PROSITE" id="PS00608">
    <property type="entry name" value="GLYCOSYL_HYDROL_F2_2"/>
    <property type="match status" value="1"/>
</dbReference>
<dbReference type="SUPFAM" id="SSF49373">
    <property type="entry name" value="Invasin/intimin cell-adhesion fragments"/>
    <property type="match status" value="1"/>
</dbReference>
<dbReference type="InterPro" id="IPR008979">
    <property type="entry name" value="Galactose-bd-like_sf"/>
</dbReference>
<gene>
    <name evidence="9" type="primary">galA</name>
    <name evidence="9" type="ORF">ACFSJH_01060</name>
</gene>
<feature type="domain" description="Glycosyl hydrolases family 2 sugar binding" evidence="6">
    <location>
        <begin position="100"/>
        <end position="193"/>
    </location>
</feature>
<dbReference type="InterPro" id="IPR008964">
    <property type="entry name" value="Invasin/intimin_cell_adhesion"/>
</dbReference>
<keyword evidence="10" id="KW-1185">Reference proteome</keyword>
<keyword evidence="3" id="KW-0326">Glycosidase</keyword>
<comment type="similarity">
    <text evidence="1">Belongs to the glycosyl hydrolase 2 family.</text>
</comment>
<dbReference type="SUPFAM" id="SSF51445">
    <property type="entry name" value="(Trans)glycosidases"/>
    <property type="match status" value="1"/>
</dbReference>
<name>A0ABW4YFE6_9BACL</name>
<dbReference type="RefSeq" id="WP_377769312.1">
    <property type="nucleotide sequence ID" value="NZ_JBHUHO010000003.1"/>
</dbReference>
<feature type="domain" description="DUF4982" evidence="7">
    <location>
        <begin position="613"/>
        <end position="669"/>
    </location>
</feature>
<dbReference type="InterPro" id="IPR051913">
    <property type="entry name" value="GH2_Domain-Containing"/>
</dbReference>
<dbReference type="PRINTS" id="PR00132">
    <property type="entry name" value="GLHYDRLASE2"/>
</dbReference>
<dbReference type="Pfam" id="PF00703">
    <property type="entry name" value="Glyco_hydro_2"/>
    <property type="match status" value="1"/>
</dbReference>
<evidence type="ECO:0000256" key="2">
    <source>
        <dbReference type="ARBA" id="ARBA00022801"/>
    </source>
</evidence>
<dbReference type="InterPro" id="IPR036156">
    <property type="entry name" value="Beta-gal/glucu_dom_sf"/>
</dbReference>
<proteinExistence type="inferred from homology"/>
<dbReference type="Pfam" id="PF18565">
    <property type="entry name" value="Glyco_hydro2_C5"/>
    <property type="match status" value="1"/>
</dbReference>
<dbReference type="InterPro" id="IPR023232">
    <property type="entry name" value="Glyco_hydro_2_AS"/>
</dbReference>
<dbReference type="PANTHER" id="PTHR42732:SF1">
    <property type="entry name" value="BETA-MANNOSIDASE"/>
    <property type="match status" value="1"/>
</dbReference>
<evidence type="ECO:0000259" key="7">
    <source>
        <dbReference type="Pfam" id="PF16355"/>
    </source>
</evidence>
<dbReference type="Pfam" id="PF02837">
    <property type="entry name" value="Glyco_hydro_2_N"/>
    <property type="match status" value="1"/>
</dbReference>
<dbReference type="PANTHER" id="PTHR42732">
    <property type="entry name" value="BETA-GALACTOSIDASE"/>
    <property type="match status" value="1"/>
</dbReference>
<evidence type="ECO:0000256" key="1">
    <source>
        <dbReference type="ARBA" id="ARBA00007401"/>
    </source>
</evidence>
<dbReference type="InterPro" id="IPR040605">
    <property type="entry name" value="Glyco_hydro2_dom5"/>
</dbReference>
<evidence type="ECO:0000259" key="6">
    <source>
        <dbReference type="Pfam" id="PF02837"/>
    </source>
</evidence>
<feature type="domain" description="Glycoside hydrolase family 2 catalytic" evidence="5">
    <location>
        <begin position="317"/>
        <end position="391"/>
    </location>
</feature>